<evidence type="ECO:0000313" key="15">
    <source>
        <dbReference type="Proteomes" id="UP000005234"/>
    </source>
</evidence>
<feature type="binding site" description="covalent" evidence="11">
    <location>
        <position position="335"/>
    </location>
    <ligand>
        <name>heme c</name>
        <dbReference type="ChEBI" id="CHEBI:61717"/>
        <label>3</label>
    </ligand>
</feature>
<proteinExistence type="predicted"/>
<feature type="binding site" description="covalent" evidence="11">
    <location>
        <position position="206"/>
    </location>
    <ligand>
        <name>heme c</name>
        <dbReference type="ChEBI" id="CHEBI:61717"/>
        <label>2</label>
    </ligand>
</feature>
<feature type="domain" description="Cytochrome c" evidence="13">
    <location>
        <begin position="43"/>
        <end position="146"/>
    </location>
</feature>
<dbReference type="InterPro" id="IPR008168">
    <property type="entry name" value="Cyt_C_IC"/>
</dbReference>
<dbReference type="PANTHER" id="PTHR35008">
    <property type="entry name" value="BLL4482 PROTEIN-RELATED"/>
    <property type="match status" value="1"/>
</dbReference>
<keyword evidence="9 12" id="KW-0408">Iron</keyword>
<dbReference type="SUPFAM" id="SSF46626">
    <property type="entry name" value="Cytochrome c"/>
    <property type="match status" value="3"/>
</dbReference>
<dbReference type="RefSeq" id="WP_014403317.1">
    <property type="nucleotide sequence ID" value="NC_017033.1"/>
</dbReference>
<dbReference type="STRING" id="767434.Fraau_1921"/>
<keyword evidence="3" id="KW-1003">Cell membrane</keyword>
<comment type="subcellular location">
    <subcellularLocation>
        <location evidence="1">Cell membrane</location>
    </subcellularLocation>
</comment>
<dbReference type="EMBL" id="CP003350">
    <property type="protein sequence ID" value="AFC86312.1"/>
    <property type="molecule type" value="Genomic_DNA"/>
</dbReference>
<dbReference type="GO" id="GO:0005886">
    <property type="term" value="C:plasma membrane"/>
    <property type="evidence" value="ECO:0007669"/>
    <property type="project" value="UniProtKB-SubCell"/>
</dbReference>
<protein>
    <submittedName>
        <fullName evidence="14">Cytochrome c, mono-and diheme variants family</fullName>
    </submittedName>
</protein>
<keyword evidence="10" id="KW-0472">Membrane</keyword>
<dbReference type="eggNOG" id="COG2010">
    <property type="taxonomic scope" value="Bacteria"/>
</dbReference>
<evidence type="ECO:0000256" key="12">
    <source>
        <dbReference type="PIRSR" id="PIRSR000018-51"/>
    </source>
</evidence>
<keyword evidence="4 11" id="KW-0349">Heme</keyword>
<dbReference type="GO" id="GO:0016614">
    <property type="term" value="F:oxidoreductase activity, acting on CH-OH group of donors"/>
    <property type="evidence" value="ECO:0007669"/>
    <property type="project" value="InterPro"/>
</dbReference>
<evidence type="ECO:0000256" key="10">
    <source>
        <dbReference type="ARBA" id="ARBA00023136"/>
    </source>
</evidence>
<evidence type="ECO:0000313" key="14">
    <source>
        <dbReference type="EMBL" id="AFC86312.1"/>
    </source>
</evidence>
<dbReference type="PRINTS" id="PR00605">
    <property type="entry name" value="CYTCHROMECIC"/>
</dbReference>
<dbReference type="PANTHER" id="PTHR35008:SF8">
    <property type="entry name" value="ALCOHOL DEHYDROGENASE CYTOCHROME C SUBUNIT"/>
    <property type="match status" value="1"/>
</dbReference>
<dbReference type="AlphaFoldDB" id="H8L0Z2"/>
<organism evidence="14 15">
    <name type="scientific">Frateuria aurantia (strain ATCC 33424 / DSM 6220 / KCTC 2777 / LMG 1558 / NBRC 3245 / NCIMB 13370)</name>
    <name type="common">Acetobacter aurantius</name>
    <dbReference type="NCBI Taxonomy" id="767434"/>
    <lineage>
        <taxon>Bacteria</taxon>
        <taxon>Pseudomonadati</taxon>
        <taxon>Pseudomonadota</taxon>
        <taxon>Gammaproteobacteria</taxon>
        <taxon>Lysobacterales</taxon>
        <taxon>Rhodanobacteraceae</taxon>
        <taxon>Frateuria</taxon>
    </lineage>
</organism>
<accession>H8L0Z2</accession>
<sequence>MLKRLLTIAVGLIIVAAAGFAILSHRPAIAPISPPAASSFSADEVERGRLATAAGFCVTCHTAPGGKELAGGLSFKTPFGTLYSTNITPDPDTGIGRWSEAAFARAMSEGVRRDGKHLFPAFPFDHFTKVSDADVQAIYAYLMTRPAVHQEAPANTLPFPLNIRAFEWGWKLLSFRPGKFQPDPSKSAEWNRGAYLAEGLGHCSSCHSPRNLWQAEEQGDQRYNGNIIEGWYAPPLNASNPSSIPWTEQELYTFLKTGATALHGSAGGSMGHVTRQLAQLPDSDVHAIATYYADLDGSAQRHVDTQAVIKQALAKSASDTVRPADHGAQIFRAACASCHYNGGDEPQLMRPELALTTALNANNPNDLVMVVLNGVSMPDGLPTAMMPGFKHALTDKDIADLANYLRRSRTDKGEWDDLPARIAELRKLSTEP</sequence>
<dbReference type="GO" id="GO:0009055">
    <property type="term" value="F:electron transfer activity"/>
    <property type="evidence" value="ECO:0007669"/>
    <property type="project" value="InterPro"/>
</dbReference>
<dbReference type="KEGG" id="fau:Fraau_1921"/>
<dbReference type="GO" id="GO:0005506">
    <property type="term" value="F:iron ion binding"/>
    <property type="evidence" value="ECO:0007669"/>
    <property type="project" value="InterPro"/>
</dbReference>
<keyword evidence="15" id="KW-1185">Reference proteome</keyword>
<dbReference type="PIRSF" id="PIRSF000018">
    <property type="entry name" value="Mb_ADH_cyt_c"/>
    <property type="match status" value="1"/>
</dbReference>
<feature type="binding site" description="axial binding residue" evidence="12">
    <location>
        <position position="61"/>
    </location>
    <ligand>
        <name>heme c</name>
        <dbReference type="ChEBI" id="CHEBI:61717"/>
        <label>1</label>
    </ligand>
    <ligandPart>
        <name>Fe</name>
        <dbReference type="ChEBI" id="CHEBI:18248"/>
    </ligandPart>
</feature>
<dbReference type="Proteomes" id="UP000005234">
    <property type="component" value="Chromosome"/>
</dbReference>
<reference evidence="14" key="1">
    <citation type="submission" date="2012-02" db="EMBL/GenBank/DDBJ databases">
        <title>The complete genome of Frateuria aurantia DSM 6220.</title>
        <authorList>
            <consortium name="US DOE Joint Genome Institute (JGI-PGF)"/>
            <person name="Lucas S."/>
            <person name="Copeland A."/>
            <person name="Lapidus A."/>
            <person name="Glavina del Rio T."/>
            <person name="Dalin E."/>
            <person name="Tice H."/>
            <person name="Bruce D."/>
            <person name="Goodwin L."/>
            <person name="Pitluck S."/>
            <person name="Peters L."/>
            <person name="Ovchinnikova G."/>
            <person name="Teshima H."/>
            <person name="Kyrpides N."/>
            <person name="Mavromatis K."/>
            <person name="Ivanova N."/>
            <person name="Brettin T."/>
            <person name="Detter J.C."/>
            <person name="Han C."/>
            <person name="Larimer F."/>
            <person name="Land M."/>
            <person name="Hauser L."/>
            <person name="Markowitz V."/>
            <person name="Cheng J.-F."/>
            <person name="Hugenholtz P."/>
            <person name="Woyke T."/>
            <person name="Wu D."/>
            <person name="Brambilla E."/>
            <person name="Klenk H.-P."/>
            <person name="Eisen J.A."/>
        </authorList>
    </citation>
    <scope>NUCLEOTIDE SEQUENCE</scope>
    <source>
        <strain evidence="14">DSM 6220</strain>
    </source>
</reference>
<feature type="binding site" description="covalent" evidence="11">
    <location>
        <position position="57"/>
    </location>
    <ligand>
        <name>heme c</name>
        <dbReference type="ChEBI" id="CHEBI:61717"/>
        <label>1</label>
    </ligand>
</feature>
<keyword evidence="7" id="KW-0677">Repeat</keyword>
<feature type="binding site" description="axial binding residue" evidence="12">
    <location>
        <position position="207"/>
    </location>
    <ligand>
        <name>heme c</name>
        <dbReference type="ChEBI" id="CHEBI:61717"/>
        <label>2</label>
    </ligand>
    <ligandPart>
        <name>Fe</name>
        <dbReference type="ChEBI" id="CHEBI:18248"/>
    </ligandPart>
</feature>
<feature type="domain" description="Cytochrome c" evidence="13">
    <location>
        <begin position="322"/>
        <end position="409"/>
    </location>
</feature>
<feature type="binding site" description="covalent" evidence="11">
    <location>
        <position position="60"/>
    </location>
    <ligand>
        <name>heme c</name>
        <dbReference type="ChEBI" id="CHEBI:61717"/>
        <label>1</label>
    </ligand>
</feature>
<name>H8L0Z2_FRAAD</name>
<evidence type="ECO:0000256" key="1">
    <source>
        <dbReference type="ARBA" id="ARBA00004236"/>
    </source>
</evidence>
<evidence type="ECO:0000256" key="3">
    <source>
        <dbReference type="ARBA" id="ARBA00022475"/>
    </source>
</evidence>
<dbReference type="Gene3D" id="1.10.760.10">
    <property type="entry name" value="Cytochrome c-like domain"/>
    <property type="match status" value="3"/>
</dbReference>
<dbReference type="InterPro" id="IPR009056">
    <property type="entry name" value="Cyt_c-like_dom"/>
</dbReference>
<evidence type="ECO:0000256" key="11">
    <source>
        <dbReference type="PIRSR" id="PIRSR000018-50"/>
    </source>
</evidence>
<feature type="binding site" description="covalent" evidence="11">
    <location>
        <position position="203"/>
    </location>
    <ligand>
        <name>heme c</name>
        <dbReference type="ChEBI" id="CHEBI:61717"/>
        <label>2</label>
    </ligand>
</feature>
<dbReference type="HOGENOM" id="CLU_028594_0_1_6"/>
<evidence type="ECO:0000256" key="2">
    <source>
        <dbReference type="ARBA" id="ARBA00022448"/>
    </source>
</evidence>
<evidence type="ECO:0000256" key="4">
    <source>
        <dbReference type="ARBA" id="ARBA00022617"/>
    </source>
</evidence>
<evidence type="ECO:0000259" key="13">
    <source>
        <dbReference type="PROSITE" id="PS51007"/>
    </source>
</evidence>
<keyword evidence="6" id="KW-0732">Signal</keyword>
<dbReference type="InterPro" id="IPR014353">
    <property type="entry name" value="Membr-bd_ADH_cyt_c"/>
</dbReference>
<dbReference type="GO" id="GO:0020037">
    <property type="term" value="F:heme binding"/>
    <property type="evidence" value="ECO:0007669"/>
    <property type="project" value="InterPro"/>
</dbReference>
<gene>
    <name evidence="14" type="ordered locus">Fraau_1921</name>
</gene>
<dbReference type="Pfam" id="PF00034">
    <property type="entry name" value="Cytochrom_C"/>
    <property type="match status" value="2"/>
</dbReference>
<keyword evidence="5 12" id="KW-0479">Metal-binding</keyword>
<evidence type="ECO:0000256" key="6">
    <source>
        <dbReference type="ARBA" id="ARBA00022729"/>
    </source>
</evidence>
<keyword evidence="2" id="KW-0813">Transport</keyword>
<evidence type="ECO:0000256" key="5">
    <source>
        <dbReference type="ARBA" id="ARBA00022723"/>
    </source>
</evidence>
<feature type="binding site" description="covalent" evidence="11">
    <location>
        <position position="338"/>
    </location>
    <ligand>
        <name>heme c</name>
        <dbReference type="ChEBI" id="CHEBI:61717"/>
        <label>3</label>
    </ligand>
</feature>
<feature type="domain" description="Cytochrome c" evidence="13">
    <location>
        <begin position="188"/>
        <end position="296"/>
    </location>
</feature>
<feature type="binding site" description="axial binding residue" evidence="12">
    <location>
        <position position="339"/>
    </location>
    <ligand>
        <name>heme c</name>
        <dbReference type="ChEBI" id="CHEBI:61717"/>
        <label>3</label>
    </ligand>
    <ligandPart>
        <name>Fe</name>
        <dbReference type="ChEBI" id="CHEBI:18248"/>
    </ligandPart>
</feature>
<comment type="cofactor">
    <cofactor evidence="11">
        <name>heme c</name>
        <dbReference type="ChEBI" id="CHEBI:61717"/>
    </cofactor>
    <text evidence="11">Binds 3 heme c groups covalently per subunit.</text>
</comment>
<dbReference type="InterPro" id="IPR036909">
    <property type="entry name" value="Cyt_c-like_dom_sf"/>
</dbReference>
<evidence type="ECO:0000256" key="8">
    <source>
        <dbReference type="ARBA" id="ARBA00022982"/>
    </source>
</evidence>
<dbReference type="InterPro" id="IPR051459">
    <property type="entry name" value="Cytochrome_c-type_DH"/>
</dbReference>
<keyword evidence="8" id="KW-0249">Electron transport</keyword>
<dbReference type="PROSITE" id="PS51007">
    <property type="entry name" value="CYTC"/>
    <property type="match status" value="3"/>
</dbReference>
<evidence type="ECO:0000256" key="9">
    <source>
        <dbReference type="ARBA" id="ARBA00023004"/>
    </source>
</evidence>
<dbReference type="OrthoDB" id="9811281at2"/>
<evidence type="ECO:0000256" key="7">
    <source>
        <dbReference type="ARBA" id="ARBA00022737"/>
    </source>
</evidence>